<organism evidence="5 6">
    <name type="scientific">Pedobacter steynii</name>
    <dbReference type="NCBI Taxonomy" id="430522"/>
    <lineage>
        <taxon>Bacteria</taxon>
        <taxon>Pseudomonadati</taxon>
        <taxon>Bacteroidota</taxon>
        <taxon>Sphingobacteriia</taxon>
        <taxon>Sphingobacteriales</taxon>
        <taxon>Sphingobacteriaceae</taxon>
        <taxon>Pedobacter</taxon>
    </lineage>
</organism>
<feature type="domain" description="BFN" evidence="4">
    <location>
        <begin position="3"/>
        <end position="135"/>
    </location>
</feature>
<dbReference type="Pfam" id="PF02151">
    <property type="entry name" value="UVR"/>
    <property type="match status" value="1"/>
</dbReference>
<dbReference type="KEGG" id="psty:BFS30_25945"/>
<dbReference type="PANTHER" id="PTHR15160">
    <property type="entry name" value="VON HIPPEL-LINDAU PROTEIN"/>
    <property type="match status" value="1"/>
</dbReference>
<feature type="coiled-coil region" evidence="2">
    <location>
        <begin position="165"/>
        <end position="192"/>
    </location>
</feature>
<keyword evidence="1" id="KW-0227">DNA damage</keyword>
<dbReference type="Proteomes" id="UP000094313">
    <property type="component" value="Chromosome"/>
</dbReference>
<evidence type="ECO:0000313" key="6">
    <source>
        <dbReference type="Proteomes" id="UP000094313"/>
    </source>
</evidence>
<evidence type="ECO:0000313" key="5">
    <source>
        <dbReference type="EMBL" id="AOM80303.1"/>
    </source>
</evidence>
<dbReference type="Pfam" id="PF02577">
    <property type="entry name" value="BFN_dom"/>
    <property type="match status" value="1"/>
</dbReference>
<dbReference type="SUPFAM" id="SSF103256">
    <property type="entry name" value="Hypothetical protein TM0160"/>
    <property type="match status" value="1"/>
</dbReference>
<dbReference type="InterPro" id="IPR003729">
    <property type="entry name" value="Bi_nuclease_dom"/>
</dbReference>
<reference evidence="5 6" key="1">
    <citation type="submission" date="2016-08" db="EMBL/GenBank/DDBJ databases">
        <authorList>
            <person name="Seilhamer J.J."/>
        </authorList>
    </citation>
    <scope>NUCLEOTIDE SEQUENCE [LARGE SCALE GENOMIC DNA]</scope>
    <source>
        <strain evidence="5 6">DX4</strain>
    </source>
</reference>
<gene>
    <name evidence="5" type="ORF">BFS30_25945</name>
</gene>
<accession>A0A1D7QNS8</accession>
<evidence type="ECO:0000259" key="3">
    <source>
        <dbReference type="PROSITE" id="PS50151"/>
    </source>
</evidence>
<sequence length="204" mass="22715">MKKVKLDIIGLSYSQTQSGAYALVLGEVNGRRRLPIIIGAFEAQAIAIEIEKMVPSRPLTHDLFKTFAQTYNVQITEILIYNLVEGVFFAKLICTDGETIQEIDARTSDAIALAVRFNATIYTYEFILSSAGIVIEGNDFLFLENMDNIPKDQGSEDIGTSIPGANYKNLSIEELNQKLQEAIAEEAYEKAARIRDELNKRNSA</sequence>
<proteinExistence type="predicted"/>
<dbReference type="Gene3D" id="3.10.690.10">
    <property type="entry name" value="Bifunctional nuclease domain"/>
    <property type="match status" value="1"/>
</dbReference>
<evidence type="ECO:0000256" key="2">
    <source>
        <dbReference type="SAM" id="Coils"/>
    </source>
</evidence>
<dbReference type="PANTHER" id="PTHR15160:SF1">
    <property type="entry name" value="VON HIPPEL-LINDAU DISEASE TUMOR SUPPRESSOR"/>
    <property type="match status" value="1"/>
</dbReference>
<dbReference type="AlphaFoldDB" id="A0A1D7QNS8"/>
<keyword evidence="6" id="KW-1185">Reference proteome</keyword>
<dbReference type="InterPro" id="IPR001943">
    <property type="entry name" value="UVR_dom"/>
</dbReference>
<dbReference type="SUPFAM" id="SSF46600">
    <property type="entry name" value="C-terminal UvrC-binding domain of UvrB"/>
    <property type="match status" value="1"/>
</dbReference>
<dbReference type="InterPro" id="IPR036876">
    <property type="entry name" value="UVR_dom_sf"/>
</dbReference>
<keyword evidence="1" id="KW-0742">SOS response</keyword>
<keyword evidence="2" id="KW-0175">Coiled coil</keyword>
<protein>
    <recommendedName>
        <fullName evidence="7">BFN domain-containing protein</fullName>
    </recommendedName>
</protein>
<feature type="domain" description="UVR" evidence="3">
    <location>
        <begin position="169"/>
        <end position="204"/>
    </location>
</feature>
<dbReference type="GO" id="GO:0004518">
    <property type="term" value="F:nuclease activity"/>
    <property type="evidence" value="ECO:0007669"/>
    <property type="project" value="InterPro"/>
</dbReference>
<evidence type="ECO:0000256" key="1">
    <source>
        <dbReference type="ARBA" id="ARBA00023236"/>
    </source>
</evidence>
<dbReference type="PROSITE" id="PS51658">
    <property type="entry name" value="BFN"/>
    <property type="match status" value="1"/>
</dbReference>
<dbReference type="EMBL" id="CP017141">
    <property type="protein sequence ID" value="AOM80303.1"/>
    <property type="molecule type" value="Genomic_DNA"/>
</dbReference>
<dbReference type="PROSITE" id="PS50151">
    <property type="entry name" value="UVR"/>
    <property type="match status" value="1"/>
</dbReference>
<evidence type="ECO:0008006" key="7">
    <source>
        <dbReference type="Google" id="ProtNLM"/>
    </source>
</evidence>
<dbReference type="RefSeq" id="WP_069381965.1">
    <property type="nucleotide sequence ID" value="NZ_CP017141.1"/>
</dbReference>
<evidence type="ECO:0000259" key="4">
    <source>
        <dbReference type="PROSITE" id="PS51658"/>
    </source>
</evidence>
<name>A0A1D7QNS8_9SPHI</name>
<dbReference type="InterPro" id="IPR036104">
    <property type="entry name" value="BFN_sf"/>
</dbReference>
<dbReference type="OrthoDB" id="9788698at2"/>
<dbReference type="GO" id="GO:0009432">
    <property type="term" value="P:SOS response"/>
    <property type="evidence" value="ECO:0007669"/>
    <property type="project" value="UniProtKB-KW"/>
</dbReference>